<dbReference type="InterPro" id="IPR044808">
    <property type="entry name" value="ERF_plant"/>
</dbReference>
<keyword evidence="3" id="KW-0238">DNA-binding</keyword>
<comment type="subcellular location">
    <subcellularLocation>
        <location evidence="1">Nucleus</location>
    </subcellularLocation>
</comment>
<keyword evidence="4" id="KW-0804">Transcription</keyword>
<feature type="region of interest" description="Disordered" evidence="7">
    <location>
        <begin position="114"/>
        <end position="134"/>
    </location>
</feature>
<evidence type="ECO:0000256" key="4">
    <source>
        <dbReference type="ARBA" id="ARBA00023163"/>
    </source>
</evidence>
<dbReference type="GO" id="GO:0005634">
    <property type="term" value="C:nucleus"/>
    <property type="evidence" value="ECO:0007669"/>
    <property type="project" value="UniProtKB-SubCell"/>
</dbReference>
<protein>
    <recommendedName>
        <fullName evidence="8">AP2/ERF domain-containing protein</fullName>
    </recommendedName>
</protein>
<dbReference type="InterPro" id="IPR036955">
    <property type="entry name" value="AP2/ERF_dom_sf"/>
</dbReference>
<dbReference type="Gene3D" id="3.30.730.10">
    <property type="entry name" value="AP2/ERF domain"/>
    <property type="match status" value="1"/>
</dbReference>
<sequence length="249" mass="27875">MYGLSTSDSDFSLLDSINKYLLADKVAFETPTMIPALFSDNAPVYSRSSSFSNLFLTENWSDDLFQSENFNGFGSLDQVADSNVVAVNNAIKPELKDEHDHDQVEMVMRSGDFDVGRVNNAPPRPSRGRGFRGVRRRPWGKYAAEIRDPKKNGARVWLGTYETPEDAALAYDRAAFKLRGSKAKLNFPHLVGSRGWEPVRVGQRRRSPETSSSLSSSTFMSDNDSPNPKRRTTDVASSANCDQFVINWF</sequence>
<proteinExistence type="inferred from homology"/>
<dbReference type="OrthoDB" id="1647183at2759"/>
<organism evidence="9 10">
    <name type="scientific">Acer yangbiense</name>
    <dbReference type="NCBI Taxonomy" id="1000413"/>
    <lineage>
        <taxon>Eukaryota</taxon>
        <taxon>Viridiplantae</taxon>
        <taxon>Streptophyta</taxon>
        <taxon>Embryophyta</taxon>
        <taxon>Tracheophyta</taxon>
        <taxon>Spermatophyta</taxon>
        <taxon>Magnoliopsida</taxon>
        <taxon>eudicotyledons</taxon>
        <taxon>Gunneridae</taxon>
        <taxon>Pentapetalae</taxon>
        <taxon>rosids</taxon>
        <taxon>malvids</taxon>
        <taxon>Sapindales</taxon>
        <taxon>Sapindaceae</taxon>
        <taxon>Hippocastanoideae</taxon>
        <taxon>Acereae</taxon>
        <taxon>Acer</taxon>
    </lineage>
</organism>
<evidence type="ECO:0000256" key="7">
    <source>
        <dbReference type="SAM" id="MobiDB-lite"/>
    </source>
</evidence>
<comment type="similarity">
    <text evidence="6">Belongs to the AP2/ERF transcription factor family. ERF subfamily.</text>
</comment>
<accession>A0A5C7I275</accession>
<dbReference type="PANTHER" id="PTHR31190">
    <property type="entry name" value="DNA-BINDING DOMAIN"/>
    <property type="match status" value="1"/>
</dbReference>
<dbReference type="AlphaFoldDB" id="A0A5C7I275"/>
<name>A0A5C7I275_9ROSI</name>
<comment type="caution">
    <text evidence="9">The sequence shown here is derived from an EMBL/GenBank/DDBJ whole genome shotgun (WGS) entry which is preliminary data.</text>
</comment>
<feature type="region of interest" description="Disordered" evidence="7">
    <location>
        <begin position="198"/>
        <end position="236"/>
    </location>
</feature>
<reference evidence="10" key="1">
    <citation type="journal article" date="2019" name="Gigascience">
        <title>De novo genome assembly of the endangered Acer yangbiense, a plant species with extremely small populations endemic to Yunnan Province, China.</title>
        <authorList>
            <person name="Yang J."/>
            <person name="Wariss H.M."/>
            <person name="Tao L."/>
            <person name="Zhang R."/>
            <person name="Yun Q."/>
            <person name="Hollingsworth P."/>
            <person name="Dao Z."/>
            <person name="Luo G."/>
            <person name="Guo H."/>
            <person name="Ma Y."/>
            <person name="Sun W."/>
        </authorList>
    </citation>
    <scope>NUCLEOTIDE SEQUENCE [LARGE SCALE GENOMIC DNA]</scope>
    <source>
        <strain evidence="10">cv. Malutang</strain>
    </source>
</reference>
<dbReference type="InterPro" id="IPR001471">
    <property type="entry name" value="AP2/ERF_dom"/>
</dbReference>
<evidence type="ECO:0000256" key="6">
    <source>
        <dbReference type="ARBA" id="ARBA00024343"/>
    </source>
</evidence>
<dbReference type="InterPro" id="IPR016177">
    <property type="entry name" value="DNA-bd_dom_sf"/>
</dbReference>
<dbReference type="PANTHER" id="PTHR31190:SF287">
    <property type="entry name" value="DEVELOPMENT RELATED ERF PROTEIN"/>
    <property type="match status" value="1"/>
</dbReference>
<dbReference type="Proteomes" id="UP000323000">
    <property type="component" value="Chromosome 4"/>
</dbReference>
<dbReference type="GO" id="GO:0003700">
    <property type="term" value="F:DNA-binding transcription factor activity"/>
    <property type="evidence" value="ECO:0007669"/>
    <property type="project" value="InterPro"/>
</dbReference>
<dbReference type="PROSITE" id="PS51032">
    <property type="entry name" value="AP2_ERF"/>
    <property type="match status" value="1"/>
</dbReference>
<evidence type="ECO:0000259" key="8">
    <source>
        <dbReference type="PROSITE" id="PS51032"/>
    </source>
</evidence>
<gene>
    <name evidence="9" type="ORF">EZV62_009516</name>
</gene>
<dbReference type="EMBL" id="VAHF01000004">
    <property type="protein sequence ID" value="TXG62522.1"/>
    <property type="molecule type" value="Genomic_DNA"/>
</dbReference>
<evidence type="ECO:0000313" key="10">
    <source>
        <dbReference type="Proteomes" id="UP000323000"/>
    </source>
</evidence>
<keyword evidence="2" id="KW-0805">Transcription regulation</keyword>
<dbReference type="Pfam" id="PF00847">
    <property type="entry name" value="AP2"/>
    <property type="match status" value="1"/>
</dbReference>
<evidence type="ECO:0000256" key="1">
    <source>
        <dbReference type="ARBA" id="ARBA00004123"/>
    </source>
</evidence>
<feature type="compositionally biased region" description="Low complexity" evidence="7">
    <location>
        <begin position="209"/>
        <end position="226"/>
    </location>
</feature>
<dbReference type="FunFam" id="3.30.730.10:FF:000001">
    <property type="entry name" value="Ethylene-responsive transcription factor 2"/>
    <property type="match status" value="1"/>
</dbReference>
<dbReference type="PRINTS" id="PR00367">
    <property type="entry name" value="ETHRSPELEMNT"/>
</dbReference>
<evidence type="ECO:0000313" key="9">
    <source>
        <dbReference type="EMBL" id="TXG62522.1"/>
    </source>
</evidence>
<evidence type="ECO:0000256" key="5">
    <source>
        <dbReference type="ARBA" id="ARBA00023242"/>
    </source>
</evidence>
<dbReference type="CDD" id="cd00018">
    <property type="entry name" value="AP2"/>
    <property type="match status" value="1"/>
</dbReference>
<keyword evidence="5" id="KW-0539">Nucleus</keyword>
<evidence type="ECO:0000256" key="2">
    <source>
        <dbReference type="ARBA" id="ARBA00023015"/>
    </source>
</evidence>
<dbReference type="SUPFAM" id="SSF54171">
    <property type="entry name" value="DNA-binding domain"/>
    <property type="match status" value="1"/>
</dbReference>
<keyword evidence="10" id="KW-1185">Reference proteome</keyword>
<dbReference type="GO" id="GO:0009873">
    <property type="term" value="P:ethylene-activated signaling pathway"/>
    <property type="evidence" value="ECO:0007669"/>
    <property type="project" value="InterPro"/>
</dbReference>
<dbReference type="SMART" id="SM00380">
    <property type="entry name" value="AP2"/>
    <property type="match status" value="1"/>
</dbReference>
<dbReference type="GO" id="GO:0003677">
    <property type="term" value="F:DNA binding"/>
    <property type="evidence" value="ECO:0007669"/>
    <property type="project" value="UniProtKB-KW"/>
</dbReference>
<evidence type="ECO:0000256" key="3">
    <source>
        <dbReference type="ARBA" id="ARBA00023125"/>
    </source>
</evidence>
<feature type="domain" description="AP2/ERF" evidence="8">
    <location>
        <begin position="130"/>
        <end position="188"/>
    </location>
</feature>